<evidence type="ECO:0000313" key="1">
    <source>
        <dbReference type="EMBL" id="AER93671.1"/>
    </source>
</evidence>
<proteinExistence type="evidence at transcript level"/>
<organism evidence="1">
    <name type="scientific">Mustela putorius furo</name>
    <name type="common">European domestic ferret</name>
    <name type="synonym">Mustela furo</name>
    <dbReference type="NCBI Taxonomy" id="9669"/>
    <lineage>
        <taxon>Eukaryota</taxon>
        <taxon>Metazoa</taxon>
        <taxon>Chordata</taxon>
        <taxon>Craniata</taxon>
        <taxon>Vertebrata</taxon>
        <taxon>Euteleostomi</taxon>
        <taxon>Mammalia</taxon>
        <taxon>Eutheria</taxon>
        <taxon>Laurasiatheria</taxon>
        <taxon>Carnivora</taxon>
        <taxon>Caniformia</taxon>
        <taxon>Musteloidea</taxon>
        <taxon>Mustelidae</taxon>
        <taxon>Mustelinae</taxon>
        <taxon>Mustela</taxon>
    </lineage>
</organism>
<protein>
    <submittedName>
        <fullName evidence="1">Beta-actin</fullName>
    </submittedName>
</protein>
<name>M1ECD7_MUSPF</name>
<reference evidence="1" key="1">
    <citation type="journal article" date="2013" name="J. Virol.">
        <title>Sequencing, annotation, and characterization of the influenza ferret infectome.</title>
        <authorList>
            <person name="Leon A.J."/>
            <person name="Banner D."/>
            <person name="Xu L."/>
            <person name="Ran L."/>
            <person name="Peng Z."/>
            <person name="Yi K."/>
            <person name="Chen C."/>
            <person name="Xu F."/>
            <person name="Huang J."/>
            <person name="Zhao Z."/>
            <person name="Lin Z."/>
            <person name="Huang S.H."/>
            <person name="Fang Y."/>
            <person name="Kelvin A.A."/>
            <person name="Ross T.M."/>
            <person name="Farooqui A."/>
            <person name="Kelvin D.J."/>
        </authorList>
    </citation>
    <scope>NUCLEOTIDE SEQUENCE</scope>
    <source>
        <tissue evidence="1">Lungs</tissue>
    </source>
</reference>
<feature type="non-terminal residue" evidence="1">
    <location>
        <position position="67"/>
    </location>
</feature>
<feature type="non-terminal residue" evidence="1">
    <location>
        <position position="1"/>
    </location>
</feature>
<dbReference type="EMBL" id="JP005074">
    <property type="protein sequence ID" value="AER93671.1"/>
    <property type="molecule type" value="mRNA"/>
</dbReference>
<dbReference type="AlphaFoldDB" id="M1ECD7"/>
<accession>M1ECD7</accession>
<sequence length="67" mass="7691">KANREKMTQVSGPLAFRGRPPHPFLPFCATPCLTCSFFCHSPRTFFSDLSLLWNSAGSIRFFPRWIL</sequence>